<dbReference type="EMBL" id="JXRP01000018">
    <property type="protein sequence ID" value="KIL45250.1"/>
    <property type="molecule type" value="Genomic_DNA"/>
</dbReference>
<dbReference type="CDD" id="cd06558">
    <property type="entry name" value="crotonase-like"/>
    <property type="match status" value="1"/>
</dbReference>
<dbReference type="AlphaFoldDB" id="A0A0C2R4P9"/>
<name>A0A0C2R4P9_9BACL</name>
<gene>
    <name evidence="1" type="ORF">KP78_27940</name>
</gene>
<dbReference type="InterPro" id="IPR001753">
    <property type="entry name" value="Enoyl-CoA_hydra/iso"/>
</dbReference>
<dbReference type="RefSeq" id="WP_041089558.1">
    <property type="nucleotide sequence ID" value="NZ_JXRP01000018.1"/>
</dbReference>
<dbReference type="Gene3D" id="3.90.226.10">
    <property type="entry name" value="2-enoyl-CoA Hydratase, Chain A, domain 1"/>
    <property type="match status" value="1"/>
</dbReference>
<dbReference type="PATRIC" id="fig|889306.3.peg.2806"/>
<dbReference type="SUPFAM" id="SSF52096">
    <property type="entry name" value="ClpP/crotonase"/>
    <property type="match status" value="1"/>
</dbReference>
<proteinExistence type="predicted"/>
<dbReference type="Pfam" id="PF00378">
    <property type="entry name" value="ECH_1"/>
    <property type="match status" value="1"/>
</dbReference>
<dbReference type="Proteomes" id="UP000031938">
    <property type="component" value="Unassembled WGS sequence"/>
</dbReference>
<evidence type="ECO:0008006" key="3">
    <source>
        <dbReference type="Google" id="ProtNLM"/>
    </source>
</evidence>
<dbReference type="PANTHER" id="PTHR11941:SF54">
    <property type="entry name" value="ENOYL-COA HYDRATASE, MITOCHONDRIAL"/>
    <property type="match status" value="1"/>
</dbReference>
<dbReference type="OrthoDB" id="9775794at2"/>
<dbReference type="GO" id="GO:0003824">
    <property type="term" value="F:catalytic activity"/>
    <property type="evidence" value="ECO:0007669"/>
    <property type="project" value="UniProtKB-ARBA"/>
</dbReference>
<evidence type="ECO:0000313" key="1">
    <source>
        <dbReference type="EMBL" id="KIL45250.1"/>
    </source>
</evidence>
<organism evidence="1 2">
    <name type="scientific">Jeotgalibacillus soli</name>
    <dbReference type="NCBI Taxonomy" id="889306"/>
    <lineage>
        <taxon>Bacteria</taxon>
        <taxon>Bacillati</taxon>
        <taxon>Bacillota</taxon>
        <taxon>Bacilli</taxon>
        <taxon>Bacillales</taxon>
        <taxon>Caryophanaceae</taxon>
        <taxon>Jeotgalibacillus</taxon>
    </lineage>
</organism>
<comment type="caution">
    <text evidence="1">The sequence shown here is derived from an EMBL/GenBank/DDBJ whole genome shotgun (WGS) entry which is preliminary data.</text>
</comment>
<reference evidence="1 2" key="1">
    <citation type="submission" date="2015-01" db="EMBL/GenBank/DDBJ databases">
        <title>Genome sequencing of Jeotgalibacillus soli.</title>
        <authorList>
            <person name="Goh K.M."/>
            <person name="Chan K.-G."/>
            <person name="Yaakop A.S."/>
            <person name="Ee R."/>
            <person name="Gan H.M."/>
            <person name="Chan C.S."/>
        </authorList>
    </citation>
    <scope>NUCLEOTIDE SEQUENCE [LARGE SCALE GENOMIC DNA]</scope>
    <source>
        <strain evidence="1 2">P9</strain>
    </source>
</reference>
<keyword evidence="2" id="KW-1185">Reference proteome</keyword>
<dbReference type="GO" id="GO:0006635">
    <property type="term" value="P:fatty acid beta-oxidation"/>
    <property type="evidence" value="ECO:0007669"/>
    <property type="project" value="TreeGrafter"/>
</dbReference>
<evidence type="ECO:0000313" key="2">
    <source>
        <dbReference type="Proteomes" id="UP000031938"/>
    </source>
</evidence>
<accession>A0A0C2R4P9</accession>
<dbReference type="PANTHER" id="PTHR11941">
    <property type="entry name" value="ENOYL-COA HYDRATASE-RELATED"/>
    <property type="match status" value="1"/>
</dbReference>
<sequence>MNVTVSIKDRIAFVVLDSPPLNLLSNIIKREIKEAFQLLAGNTEVNVIYFGAAGEHFCCGANLKEFPERVKNNEGKKAWIEGHEMLQAIMNTPQPTIVSVQGNALGGGAELASAFDIRLFAHDAVFGYPEVSRTVYPGNGGFERFIQLCGKANASFLFLTGEKMTAAELFRIGMANKVVERTALEEEGKKVAALLASYSATTIKTIKQAVNEYKNPEQFFHKGMDYFSALHQTEDIQESIQAFFEKRKPVYQHNVKNRY</sequence>
<dbReference type="STRING" id="889306.KP78_27940"/>
<protein>
    <recommendedName>
        <fullName evidence="3">Enoyl-CoA hydratase</fullName>
    </recommendedName>
</protein>
<dbReference type="InterPro" id="IPR029045">
    <property type="entry name" value="ClpP/crotonase-like_dom_sf"/>
</dbReference>